<name>A0AAW6CRW8_9FIRM</name>
<dbReference type="SUPFAM" id="SSF53756">
    <property type="entry name" value="UDP-Glycosyltransferase/glycogen phosphorylase"/>
    <property type="match status" value="1"/>
</dbReference>
<accession>A0AAW6CRW8</accession>
<dbReference type="AlphaFoldDB" id="A0AAW6CRW8"/>
<dbReference type="CDD" id="cd03809">
    <property type="entry name" value="GT4_MtfB-like"/>
    <property type="match status" value="1"/>
</dbReference>
<keyword evidence="1" id="KW-0808">Transferase</keyword>
<dbReference type="GO" id="GO:0016757">
    <property type="term" value="F:glycosyltransferase activity"/>
    <property type="evidence" value="ECO:0007669"/>
    <property type="project" value="InterPro"/>
</dbReference>
<dbReference type="Pfam" id="PF13439">
    <property type="entry name" value="Glyco_transf_4"/>
    <property type="match status" value="1"/>
</dbReference>
<dbReference type="InterPro" id="IPR001296">
    <property type="entry name" value="Glyco_trans_1"/>
</dbReference>
<protein>
    <submittedName>
        <fullName evidence="4">Glycosyltransferase family 1 protein</fullName>
    </submittedName>
</protein>
<dbReference type="EMBL" id="JAQLXO010000006">
    <property type="protein sequence ID" value="MDB7982231.1"/>
    <property type="molecule type" value="Genomic_DNA"/>
</dbReference>
<dbReference type="RefSeq" id="WP_272001721.1">
    <property type="nucleotide sequence ID" value="NZ_CALCIP010000009.1"/>
</dbReference>
<reference evidence="4" key="1">
    <citation type="submission" date="2023-01" db="EMBL/GenBank/DDBJ databases">
        <title>Human gut microbiome strain richness.</title>
        <authorList>
            <person name="Chen-Liaw A."/>
        </authorList>
    </citation>
    <scope>NUCLEOTIDE SEQUENCE</scope>
    <source>
        <strain evidence="4">D8_m1001271B151109d0_201107</strain>
    </source>
</reference>
<dbReference type="PANTHER" id="PTHR46401:SF2">
    <property type="entry name" value="GLYCOSYLTRANSFERASE WBBK-RELATED"/>
    <property type="match status" value="1"/>
</dbReference>
<dbReference type="Pfam" id="PF00534">
    <property type="entry name" value="Glycos_transf_1"/>
    <property type="match status" value="1"/>
</dbReference>
<evidence type="ECO:0000259" key="3">
    <source>
        <dbReference type="Pfam" id="PF13439"/>
    </source>
</evidence>
<proteinExistence type="predicted"/>
<dbReference type="Proteomes" id="UP001212981">
    <property type="component" value="Unassembled WGS sequence"/>
</dbReference>
<evidence type="ECO:0000313" key="5">
    <source>
        <dbReference type="Proteomes" id="UP001212981"/>
    </source>
</evidence>
<feature type="domain" description="Glycosyltransferase subfamily 4-like N-terminal" evidence="3">
    <location>
        <begin position="88"/>
        <end position="172"/>
    </location>
</feature>
<feature type="domain" description="Glycosyl transferase family 1" evidence="2">
    <location>
        <begin position="186"/>
        <end position="333"/>
    </location>
</feature>
<dbReference type="Gene3D" id="3.40.50.2000">
    <property type="entry name" value="Glycogen Phosphorylase B"/>
    <property type="match status" value="2"/>
</dbReference>
<dbReference type="GO" id="GO:0009103">
    <property type="term" value="P:lipopolysaccharide biosynthetic process"/>
    <property type="evidence" value="ECO:0007669"/>
    <property type="project" value="TreeGrafter"/>
</dbReference>
<evidence type="ECO:0000313" key="4">
    <source>
        <dbReference type="EMBL" id="MDB7982231.1"/>
    </source>
</evidence>
<comment type="caution">
    <text evidence="4">The sequence shown here is derived from an EMBL/GenBank/DDBJ whole genome shotgun (WGS) entry which is preliminary data.</text>
</comment>
<gene>
    <name evidence="4" type="ORF">PND82_05275</name>
</gene>
<organism evidence="4 5">
    <name type="scientific">Faecalicoccus pleomorphus</name>
    <dbReference type="NCBI Taxonomy" id="1323"/>
    <lineage>
        <taxon>Bacteria</taxon>
        <taxon>Bacillati</taxon>
        <taxon>Bacillota</taxon>
        <taxon>Erysipelotrichia</taxon>
        <taxon>Erysipelotrichales</taxon>
        <taxon>Erysipelotrichaceae</taxon>
        <taxon>Faecalicoccus</taxon>
    </lineage>
</organism>
<evidence type="ECO:0000256" key="1">
    <source>
        <dbReference type="ARBA" id="ARBA00022679"/>
    </source>
</evidence>
<evidence type="ECO:0000259" key="2">
    <source>
        <dbReference type="Pfam" id="PF00534"/>
    </source>
</evidence>
<sequence>MKSLLMLNGEMLLKEKKTGVDYFHLIVTKTLISSNKDYKIQIGAFDETGELEKLLEKDENMWLKPYIIFTHKKKLLRTFMPIESFFGEFDIYFCDGFVPYLSHRAKRICIVHDLIAKTYPENYSFVTRKYLDLYFKRLKKADLVFAVSEATKTDLVKYYKLNSDKVKVCYGGSGFEPSTKHTILDNNMIDLNKRYLFYIGDMRVNKNLIKTVSAFLDFCEDKHITDYYFYLAGNKNGDYETVSSLVSKSKHGNQVKFLGYISDNDKDLLYQNCDGVLFTSVYEGFGMPIVEGMKYYKPVITSNCSSMKEVGEGAALLVDPHHVETIKAGISKAYYKLIKVNRDAYNQKLDRFDLKYVALVINEEIHNLIAE</sequence>
<dbReference type="InterPro" id="IPR028098">
    <property type="entry name" value="Glyco_trans_4-like_N"/>
</dbReference>
<dbReference type="PANTHER" id="PTHR46401">
    <property type="entry name" value="GLYCOSYLTRANSFERASE WBBK-RELATED"/>
    <property type="match status" value="1"/>
</dbReference>